<evidence type="ECO:0000259" key="8">
    <source>
        <dbReference type="Pfam" id="PF01266"/>
    </source>
</evidence>
<dbReference type="InterPro" id="IPR006181">
    <property type="entry name" value="D-amino_acid_oxidase_CS"/>
</dbReference>
<feature type="binding site" evidence="7">
    <location>
        <begin position="49"/>
        <end position="51"/>
    </location>
    <ligand>
        <name>FAD</name>
        <dbReference type="ChEBI" id="CHEBI:57692"/>
    </ligand>
</feature>
<dbReference type="GO" id="GO:0005782">
    <property type="term" value="C:peroxisomal matrix"/>
    <property type="evidence" value="ECO:0007669"/>
    <property type="project" value="UniProtKB-SubCell"/>
</dbReference>
<dbReference type="InterPro" id="IPR006076">
    <property type="entry name" value="FAD-dep_OxRdtase"/>
</dbReference>
<dbReference type="Gene3D" id="3.30.9.10">
    <property type="entry name" value="D-Amino Acid Oxidase, subunit A, domain 2"/>
    <property type="match status" value="1"/>
</dbReference>
<keyword evidence="4" id="KW-0285">Flavoprotein</keyword>
<dbReference type="AlphaFoldDB" id="A0A9Q0RX68"/>
<evidence type="ECO:0000256" key="5">
    <source>
        <dbReference type="ARBA" id="ARBA00022827"/>
    </source>
</evidence>
<dbReference type="PIRSF" id="PIRSF000189">
    <property type="entry name" value="D-aa_oxidase"/>
    <property type="match status" value="1"/>
</dbReference>
<dbReference type="PANTHER" id="PTHR11530">
    <property type="entry name" value="D-AMINO ACID OXIDASE"/>
    <property type="match status" value="1"/>
</dbReference>
<dbReference type="PROSITE" id="PS00677">
    <property type="entry name" value="DAO"/>
    <property type="match status" value="1"/>
</dbReference>
<comment type="cofactor">
    <cofactor evidence="1 7">
        <name>FAD</name>
        <dbReference type="ChEBI" id="CHEBI:57692"/>
    </cofactor>
</comment>
<evidence type="ECO:0000313" key="9">
    <source>
        <dbReference type="EMBL" id="KAJ6635593.1"/>
    </source>
</evidence>
<proteinExistence type="inferred from homology"/>
<evidence type="ECO:0000256" key="7">
    <source>
        <dbReference type="PIRSR" id="PIRSR000189-1"/>
    </source>
</evidence>
<comment type="caution">
    <text evidence="9">The sequence shown here is derived from an EMBL/GenBank/DDBJ whole genome shotgun (WGS) entry which is preliminary data.</text>
</comment>
<dbReference type="EMBL" id="WJQU01000004">
    <property type="protein sequence ID" value="KAJ6635593.1"/>
    <property type="molecule type" value="Genomic_DNA"/>
</dbReference>
<feature type="binding site" evidence="7">
    <location>
        <position position="188"/>
    </location>
    <ligand>
        <name>FAD</name>
        <dbReference type="ChEBI" id="CHEBI:57692"/>
    </ligand>
</feature>
<evidence type="ECO:0000256" key="1">
    <source>
        <dbReference type="ARBA" id="ARBA00001974"/>
    </source>
</evidence>
<dbReference type="Proteomes" id="UP001151699">
    <property type="component" value="Chromosome C"/>
</dbReference>
<evidence type="ECO:0000256" key="3">
    <source>
        <dbReference type="ARBA" id="ARBA00006730"/>
    </source>
</evidence>
<evidence type="ECO:0000256" key="2">
    <source>
        <dbReference type="ARBA" id="ARBA00004253"/>
    </source>
</evidence>
<dbReference type="GO" id="GO:0019478">
    <property type="term" value="P:D-amino acid catabolic process"/>
    <property type="evidence" value="ECO:0007669"/>
    <property type="project" value="TreeGrafter"/>
</dbReference>
<dbReference type="PANTHER" id="PTHR11530:SF11">
    <property type="entry name" value="D-ASPARTATE OXIDASE"/>
    <property type="match status" value="1"/>
</dbReference>
<dbReference type="SUPFAM" id="SSF51971">
    <property type="entry name" value="Nucleotide-binding domain"/>
    <property type="match status" value="1"/>
</dbReference>
<feature type="binding site" evidence="7">
    <location>
        <position position="281"/>
    </location>
    <ligand>
        <name>D-dopa</name>
        <dbReference type="ChEBI" id="CHEBI:149689"/>
    </ligand>
</feature>
<comment type="subcellular location">
    <subcellularLocation>
        <location evidence="2">Peroxisome matrix</location>
    </subcellularLocation>
</comment>
<accession>A0A9Q0RX68</accession>
<dbReference type="InterPro" id="IPR023209">
    <property type="entry name" value="DAO"/>
</dbReference>
<dbReference type="PROSITE" id="PS51257">
    <property type="entry name" value="PROKAR_LIPOPROTEIN"/>
    <property type="match status" value="1"/>
</dbReference>
<dbReference type="SUPFAM" id="SSF54373">
    <property type="entry name" value="FAD-linked reductases, C-terminal domain"/>
    <property type="match status" value="1"/>
</dbReference>
<feature type="binding site" evidence="7">
    <location>
        <position position="312"/>
    </location>
    <ligand>
        <name>D-dopa</name>
        <dbReference type="ChEBI" id="CHEBI:149689"/>
    </ligand>
</feature>
<organism evidence="9 10">
    <name type="scientific">Pseudolycoriella hygida</name>
    <dbReference type="NCBI Taxonomy" id="35572"/>
    <lineage>
        <taxon>Eukaryota</taxon>
        <taxon>Metazoa</taxon>
        <taxon>Ecdysozoa</taxon>
        <taxon>Arthropoda</taxon>
        <taxon>Hexapoda</taxon>
        <taxon>Insecta</taxon>
        <taxon>Pterygota</taxon>
        <taxon>Neoptera</taxon>
        <taxon>Endopterygota</taxon>
        <taxon>Diptera</taxon>
        <taxon>Nematocera</taxon>
        <taxon>Sciaroidea</taxon>
        <taxon>Sciaridae</taxon>
        <taxon>Pseudolycoriella</taxon>
    </lineage>
</organism>
<gene>
    <name evidence="9" type="primary">Ddo</name>
    <name evidence="9" type="ORF">Bhyg_14179</name>
</gene>
<sequence>MVQKIAIIGAGVVGLSCAVKISEFFQNENIDVCLISEKFTPNTTGDGSAGLWGPYLIGDTAADNINKWSKESHEFFHDLWKNGKAAEVGISLINETLLTQKPEVANPCWSQVVFGFTPLSYKQLDLLSKEHSVRYTAGANYVTFTCEPTYLLPYLMRRFKSAGGKVLEKRVNSFDDLLDQYDIIINCTGLGAKTLVNDPKLTPIRGQVARVEASWIFQSTQNDNNYIIPNMETVILGGTAQVNDYNENISDDDSKFIRSGCSDLNPSTVNSTLRKEWAGLRPGRDTVRIEAETFHTGNGKGRTVIHNYGHGGSGVTTAWGCASDVLELVKESVSLKCKL</sequence>
<feature type="binding site" evidence="7">
    <location>
        <position position="171"/>
    </location>
    <ligand>
        <name>FAD</name>
        <dbReference type="ChEBI" id="CHEBI:57692"/>
    </ligand>
</feature>
<dbReference type="Pfam" id="PF01266">
    <property type="entry name" value="DAO"/>
    <property type="match status" value="1"/>
</dbReference>
<protein>
    <submittedName>
        <fullName evidence="9">D-aspartate oxidase</fullName>
    </submittedName>
</protein>
<feature type="domain" description="FAD dependent oxidoreductase" evidence="8">
    <location>
        <begin position="4"/>
        <end position="325"/>
    </location>
</feature>
<evidence type="ECO:0000256" key="6">
    <source>
        <dbReference type="ARBA" id="ARBA00023002"/>
    </source>
</evidence>
<keyword evidence="5 7" id="KW-0274">FAD</keyword>
<evidence type="ECO:0000313" key="10">
    <source>
        <dbReference type="Proteomes" id="UP001151699"/>
    </source>
</evidence>
<keyword evidence="10" id="KW-1185">Reference proteome</keyword>
<feature type="binding site" evidence="7">
    <location>
        <position position="226"/>
    </location>
    <ligand>
        <name>D-dopa</name>
        <dbReference type="ChEBI" id="CHEBI:149689"/>
    </ligand>
</feature>
<name>A0A9Q0RX68_9DIPT</name>
<feature type="binding site" evidence="7">
    <location>
        <begin position="311"/>
        <end position="316"/>
    </location>
    <ligand>
        <name>FAD</name>
        <dbReference type="ChEBI" id="CHEBI:57692"/>
    </ligand>
</feature>
<dbReference type="Gene3D" id="3.40.50.720">
    <property type="entry name" value="NAD(P)-binding Rossmann-like Domain"/>
    <property type="match status" value="1"/>
</dbReference>
<keyword evidence="6" id="KW-0560">Oxidoreductase</keyword>
<dbReference type="GO" id="GO:0003884">
    <property type="term" value="F:D-amino-acid oxidase activity"/>
    <property type="evidence" value="ECO:0007669"/>
    <property type="project" value="InterPro"/>
</dbReference>
<dbReference type="GO" id="GO:0071949">
    <property type="term" value="F:FAD binding"/>
    <property type="evidence" value="ECO:0007669"/>
    <property type="project" value="InterPro"/>
</dbReference>
<evidence type="ECO:0000256" key="4">
    <source>
        <dbReference type="ARBA" id="ARBA00022630"/>
    </source>
</evidence>
<dbReference type="OrthoDB" id="2015447at2759"/>
<reference evidence="9" key="1">
    <citation type="submission" date="2022-07" db="EMBL/GenBank/DDBJ databases">
        <authorList>
            <person name="Trinca V."/>
            <person name="Uliana J.V.C."/>
            <person name="Torres T.T."/>
            <person name="Ward R.J."/>
            <person name="Monesi N."/>
        </authorList>
    </citation>
    <scope>NUCLEOTIDE SEQUENCE</scope>
    <source>
        <strain evidence="9">HSMRA1968</strain>
        <tissue evidence="9">Whole embryos</tissue>
    </source>
</reference>
<comment type="similarity">
    <text evidence="3">Belongs to the DAMOX/DASOX family.</text>
</comment>